<sequence>MAKSQAAVVYDRKHTEEESCESDIWDDTALIKAYDHAVNAFKDEMTGTNPTLRAGSESEGRLTPKHRKKNKKKKQKKNKSSKKNFKARRRWQIGDKCLAVYSEDEQWYEALIVDIDTDYTVCTVRFIGYGNEEEMVLSDLLPRNAYKSSQQESIENGYDSQASSNMDWHDSSRLQSQVSNHHHHRHRHHDDNRPHAPQSHPHPLSPHADCPLFPNFHGPPPLMCPPSASMMPPPFFLPGGGMPFPFSIPGTSMPPPFSQGLSGAYPLFTSAEFIPPAPPIPSVPEGGDIDNDVLSSMLISWYMSGYHTGYYQGLKTAKLEALKKRKDDVPQQDGVSNSQGQDPDAQQPSTSKIDEKS</sequence>
<evidence type="ECO:0000256" key="3">
    <source>
        <dbReference type="ARBA" id="ARBA00005371"/>
    </source>
</evidence>
<dbReference type="InterPro" id="IPR047298">
    <property type="entry name" value="Tudor_SMN_eumet"/>
</dbReference>
<evidence type="ECO:0000313" key="11">
    <source>
        <dbReference type="Proteomes" id="UP000695022"/>
    </source>
</evidence>
<feature type="compositionally biased region" description="Polar residues" evidence="9">
    <location>
        <begin position="333"/>
        <end position="351"/>
    </location>
</feature>
<dbReference type="SMART" id="SM00333">
    <property type="entry name" value="TUDOR"/>
    <property type="match status" value="1"/>
</dbReference>
<comment type="subcellular location">
    <subcellularLocation>
        <location evidence="1">Cytoplasm</location>
        <location evidence="1">Myofibril</location>
        <location evidence="1">Sarcomere</location>
        <location evidence="1">Z line</location>
    </subcellularLocation>
    <subcellularLocation>
        <location evidence="2">Nucleus</location>
        <location evidence="2">Cajal body</location>
    </subcellularLocation>
    <subcellularLocation>
        <location evidence="8">Nucleus</location>
        <location evidence="8">Gem</location>
    </subcellularLocation>
</comment>
<proteinExistence type="inferred from homology"/>
<keyword evidence="11" id="KW-1185">Reference proteome</keyword>
<organism evidence="11 12">
    <name type="scientific">Priapulus caudatus</name>
    <name type="common">Priapulid worm</name>
    <dbReference type="NCBI Taxonomy" id="37621"/>
    <lineage>
        <taxon>Eukaryota</taxon>
        <taxon>Metazoa</taxon>
        <taxon>Ecdysozoa</taxon>
        <taxon>Scalidophora</taxon>
        <taxon>Priapulida</taxon>
        <taxon>Priapulimorpha</taxon>
        <taxon>Priapulimorphida</taxon>
        <taxon>Priapulidae</taxon>
        <taxon>Priapulus</taxon>
    </lineage>
</organism>
<dbReference type="InterPro" id="IPR010304">
    <property type="entry name" value="SMN_Tudor"/>
</dbReference>
<feature type="region of interest" description="Disordered" evidence="9">
    <location>
        <begin position="151"/>
        <end position="208"/>
    </location>
</feature>
<dbReference type="RefSeq" id="XP_014670907.1">
    <property type="nucleotide sequence ID" value="XM_014815421.1"/>
</dbReference>
<comment type="similarity">
    <text evidence="3">Belongs to the SMN family.</text>
</comment>
<evidence type="ECO:0000313" key="12">
    <source>
        <dbReference type="RefSeq" id="XP_014670907.1"/>
    </source>
</evidence>
<dbReference type="PANTHER" id="PTHR39267:SF1">
    <property type="entry name" value="SURVIVAL MOTOR NEURON PROTEIN"/>
    <property type="match status" value="1"/>
</dbReference>
<feature type="domain" description="Tudor" evidence="10">
    <location>
        <begin position="90"/>
        <end position="150"/>
    </location>
</feature>
<dbReference type="Proteomes" id="UP000695022">
    <property type="component" value="Unplaced"/>
</dbReference>
<dbReference type="Pfam" id="PF06003">
    <property type="entry name" value="SMN_Tudor"/>
    <property type="match status" value="1"/>
</dbReference>
<dbReference type="PANTHER" id="PTHR39267">
    <property type="entry name" value="SURVIVAL MOTOR NEURON-LIKE PROTEIN 1"/>
    <property type="match status" value="1"/>
</dbReference>
<feature type="region of interest" description="Disordered" evidence="9">
    <location>
        <begin position="45"/>
        <end position="86"/>
    </location>
</feature>
<evidence type="ECO:0000256" key="7">
    <source>
        <dbReference type="ARBA" id="ARBA00023242"/>
    </source>
</evidence>
<dbReference type="Pfam" id="PF20635">
    <property type="entry name" value="SMN_YG-box"/>
    <property type="match status" value="1"/>
</dbReference>
<evidence type="ECO:0000256" key="5">
    <source>
        <dbReference type="ARBA" id="ARBA00022664"/>
    </source>
</evidence>
<keyword evidence="6" id="KW-0508">mRNA splicing</keyword>
<evidence type="ECO:0000259" key="10">
    <source>
        <dbReference type="PROSITE" id="PS50304"/>
    </source>
</evidence>
<evidence type="ECO:0000256" key="4">
    <source>
        <dbReference type="ARBA" id="ARBA00022490"/>
    </source>
</evidence>
<dbReference type="Pfam" id="PF20636">
    <property type="entry name" value="SMN_G2-BD"/>
    <property type="match status" value="1"/>
</dbReference>
<evidence type="ECO:0000256" key="2">
    <source>
        <dbReference type="ARBA" id="ARBA00004408"/>
    </source>
</evidence>
<dbReference type="InterPro" id="IPR040424">
    <property type="entry name" value="Smn1"/>
</dbReference>
<dbReference type="CDD" id="cd20398">
    <property type="entry name" value="Tudor_SMN"/>
    <property type="match status" value="1"/>
</dbReference>
<feature type="compositionally biased region" description="Polar residues" evidence="9">
    <location>
        <begin position="151"/>
        <end position="166"/>
    </location>
</feature>
<protein>
    <submittedName>
        <fullName evidence="12">Survival motor neuron protein-like</fullName>
    </submittedName>
</protein>
<dbReference type="GeneID" id="106811714"/>
<evidence type="ECO:0000256" key="6">
    <source>
        <dbReference type="ARBA" id="ARBA00023187"/>
    </source>
</evidence>
<dbReference type="Gene3D" id="3.40.190.10">
    <property type="entry name" value="Periplasmic binding protein-like II"/>
    <property type="match status" value="1"/>
</dbReference>
<dbReference type="CDD" id="cd22851">
    <property type="entry name" value="SMN_N"/>
    <property type="match status" value="1"/>
</dbReference>
<dbReference type="InterPro" id="IPR047313">
    <property type="entry name" value="SMN_C"/>
</dbReference>
<dbReference type="Gene3D" id="2.30.30.140">
    <property type="match status" value="1"/>
</dbReference>
<keyword evidence="4" id="KW-0963">Cytoplasm</keyword>
<dbReference type="CDD" id="cd22852">
    <property type="entry name" value="SMN_C"/>
    <property type="match status" value="1"/>
</dbReference>
<feature type="compositionally biased region" description="Basic residues" evidence="9">
    <location>
        <begin position="63"/>
        <end position="86"/>
    </location>
</feature>
<name>A0ABM1EFD6_PRICU</name>
<dbReference type="InterPro" id="IPR049481">
    <property type="entry name" value="SMN_G2-BD"/>
</dbReference>
<keyword evidence="7" id="KW-0539">Nucleus</keyword>
<feature type="region of interest" description="Disordered" evidence="9">
    <location>
        <begin position="324"/>
        <end position="357"/>
    </location>
</feature>
<evidence type="ECO:0000256" key="9">
    <source>
        <dbReference type="SAM" id="MobiDB-lite"/>
    </source>
</evidence>
<keyword evidence="5" id="KW-0507">mRNA processing</keyword>
<dbReference type="PROSITE" id="PS50304">
    <property type="entry name" value="TUDOR"/>
    <property type="match status" value="1"/>
</dbReference>
<dbReference type="SUPFAM" id="SSF63748">
    <property type="entry name" value="Tudor/PWWP/MBT"/>
    <property type="match status" value="1"/>
</dbReference>
<evidence type="ECO:0000256" key="1">
    <source>
        <dbReference type="ARBA" id="ARBA00004216"/>
    </source>
</evidence>
<dbReference type="InterPro" id="IPR002999">
    <property type="entry name" value="Tudor"/>
</dbReference>
<evidence type="ECO:0000256" key="8">
    <source>
        <dbReference type="ARBA" id="ARBA00034695"/>
    </source>
</evidence>
<gene>
    <name evidence="12" type="primary">LOC106811714</name>
</gene>
<accession>A0ABM1EFD6</accession>
<reference evidence="12" key="1">
    <citation type="submission" date="2025-08" db="UniProtKB">
        <authorList>
            <consortium name="RefSeq"/>
        </authorList>
    </citation>
    <scope>IDENTIFICATION</scope>
</reference>